<dbReference type="Proteomes" id="UP000215914">
    <property type="component" value="Chromosome 17"/>
</dbReference>
<protein>
    <submittedName>
        <fullName evidence="2">Uncharacterized protein</fullName>
    </submittedName>
</protein>
<proteinExistence type="predicted"/>
<dbReference type="EMBL" id="CM007906">
    <property type="protein sequence ID" value="OTF85402.1"/>
    <property type="molecule type" value="Genomic_DNA"/>
</dbReference>
<evidence type="ECO:0000313" key="1">
    <source>
        <dbReference type="EMBL" id="KAF5754034.1"/>
    </source>
</evidence>
<reference evidence="2" key="2">
    <citation type="submission" date="2017-02" db="EMBL/GenBank/DDBJ databases">
        <title>Sunflower complete genome.</title>
        <authorList>
            <person name="Langlade N."/>
            <person name="Munos S."/>
        </authorList>
    </citation>
    <scope>NUCLEOTIDE SEQUENCE [LARGE SCALE GENOMIC DNA]</scope>
    <source>
        <tissue evidence="2">Leaves</tissue>
    </source>
</reference>
<dbReference type="EMBL" id="MNCJ02000332">
    <property type="protein sequence ID" value="KAF5754034.1"/>
    <property type="molecule type" value="Genomic_DNA"/>
</dbReference>
<reference evidence="1" key="3">
    <citation type="submission" date="2020-06" db="EMBL/GenBank/DDBJ databases">
        <title>Helianthus annuus Genome sequencing and assembly Release 2.</title>
        <authorList>
            <person name="Gouzy J."/>
            <person name="Langlade N."/>
            <person name="Munos S."/>
        </authorList>
    </citation>
    <scope>NUCLEOTIDE SEQUENCE</scope>
    <source>
        <tissue evidence="1">Leaves</tissue>
    </source>
</reference>
<dbReference type="AlphaFoldDB" id="A0A251RM68"/>
<organism evidence="2 3">
    <name type="scientific">Helianthus annuus</name>
    <name type="common">Common sunflower</name>
    <dbReference type="NCBI Taxonomy" id="4232"/>
    <lineage>
        <taxon>Eukaryota</taxon>
        <taxon>Viridiplantae</taxon>
        <taxon>Streptophyta</taxon>
        <taxon>Embryophyta</taxon>
        <taxon>Tracheophyta</taxon>
        <taxon>Spermatophyta</taxon>
        <taxon>Magnoliopsida</taxon>
        <taxon>eudicotyledons</taxon>
        <taxon>Gunneridae</taxon>
        <taxon>Pentapetalae</taxon>
        <taxon>asterids</taxon>
        <taxon>campanulids</taxon>
        <taxon>Asterales</taxon>
        <taxon>Asteraceae</taxon>
        <taxon>Asteroideae</taxon>
        <taxon>Heliantheae alliance</taxon>
        <taxon>Heliantheae</taxon>
        <taxon>Helianthus</taxon>
    </lineage>
</organism>
<keyword evidence="3" id="KW-1185">Reference proteome</keyword>
<dbReference type="Gramene" id="mRNA:HanXRQr2_Chr17g0786741">
    <property type="protein sequence ID" value="CDS:HanXRQr2_Chr17g0786741.1"/>
    <property type="gene ID" value="HanXRQr2_Chr17g0786741"/>
</dbReference>
<gene>
    <name evidence="2" type="ORF">HannXRQ_Chr17g0539541</name>
    <name evidence="1" type="ORF">HanXRQr2_Chr17g0786741</name>
</gene>
<reference evidence="1 3" key="1">
    <citation type="journal article" date="2017" name="Nature">
        <title>The sunflower genome provides insights into oil metabolism, flowering and Asterid evolution.</title>
        <authorList>
            <person name="Badouin H."/>
            <person name="Gouzy J."/>
            <person name="Grassa C.J."/>
            <person name="Murat F."/>
            <person name="Staton S.E."/>
            <person name="Cottret L."/>
            <person name="Lelandais-Briere C."/>
            <person name="Owens G.L."/>
            <person name="Carrere S."/>
            <person name="Mayjonade B."/>
            <person name="Legrand L."/>
            <person name="Gill N."/>
            <person name="Kane N.C."/>
            <person name="Bowers J.E."/>
            <person name="Hubner S."/>
            <person name="Bellec A."/>
            <person name="Berard A."/>
            <person name="Berges H."/>
            <person name="Blanchet N."/>
            <person name="Boniface M.C."/>
            <person name="Brunel D."/>
            <person name="Catrice O."/>
            <person name="Chaidir N."/>
            <person name="Claudel C."/>
            <person name="Donnadieu C."/>
            <person name="Faraut T."/>
            <person name="Fievet G."/>
            <person name="Helmstetter N."/>
            <person name="King M."/>
            <person name="Knapp S.J."/>
            <person name="Lai Z."/>
            <person name="Le Paslier M.C."/>
            <person name="Lippi Y."/>
            <person name="Lorenzon L."/>
            <person name="Mandel J.R."/>
            <person name="Marage G."/>
            <person name="Marchand G."/>
            <person name="Marquand E."/>
            <person name="Bret-Mestries E."/>
            <person name="Morien E."/>
            <person name="Nambeesan S."/>
            <person name="Nguyen T."/>
            <person name="Pegot-Espagnet P."/>
            <person name="Pouilly N."/>
            <person name="Raftis F."/>
            <person name="Sallet E."/>
            <person name="Schiex T."/>
            <person name="Thomas J."/>
            <person name="Vandecasteele C."/>
            <person name="Vares D."/>
            <person name="Vear F."/>
            <person name="Vautrin S."/>
            <person name="Crespi M."/>
            <person name="Mangin B."/>
            <person name="Burke J.M."/>
            <person name="Salse J."/>
            <person name="Munos S."/>
            <person name="Vincourt P."/>
            <person name="Rieseberg L.H."/>
            <person name="Langlade N.B."/>
        </authorList>
    </citation>
    <scope>NUCLEOTIDE SEQUENCE [LARGE SCALE GENOMIC DNA]</scope>
    <source>
        <strain evidence="3">cv. SF193</strain>
        <tissue evidence="1">Leaves</tissue>
    </source>
</reference>
<evidence type="ECO:0000313" key="3">
    <source>
        <dbReference type="Proteomes" id="UP000215914"/>
    </source>
</evidence>
<name>A0A251RM68_HELAN</name>
<evidence type="ECO:0000313" key="2">
    <source>
        <dbReference type="EMBL" id="OTF85402.1"/>
    </source>
</evidence>
<accession>A0A251RM68</accession>
<sequence length="54" mass="5974">MASVFSSERRSMYINTSFKNTEGSLNIFLPLASCKSSSADSTSFTLTNEEINEE</sequence>
<dbReference type="InParanoid" id="A0A251RM68"/>